<dbReference type="InterPro" id="IPR018320">
    <property type="entry name" value="DNA_polymerase_1"/>
</dbReference>
<dbReference type="InterPro" id="IPR002421">
    <property type="entry name" value="5-3_exonuclease"/>
</dbReference>
<evidence type="ECO:0000256" key="7">
    <source>
        <dbReference type="ARBA" id="ARBA00023125"/>
    </source>
</evidence>
<feature type="domain" description="DNA-directed DNA polymerase family A palm" evidence="13">
    <location>
        <begin position="640"/>
        <end position="847"/>
    </location>
</feature>
<evidence type="ECO:0000256" key="3">
    <source>
        <dbReference type="ARBA" id="ARBA00022695"/>
    </source>
</evidence>
<dbReference type="SUPFAM" id="SSF47807">
    <property type="entry name" value="5' to 3' exonuclease, C-terminal subdomain"/>
    <property type="match status" value="1"/>
</dbReference>
<dbReference type="Gene3D" id="3.30.70.370">
    <property type="match status" value="1"/>
</dbReference>
<evidence type="ECO:0000256" key="2">
    <source>
        <dbReference type="ARBA" id="ARBA00022679"/>
    </source>
</evidence>
<dbReference type="Gene3D" id="1.10.150.20">
    <property type="entry name" value="5' to 3' exonuclease, C-terminal subdomain"/>
    <property type="match status" value="2"/>
</dbReference>
<dbReference type="SUPFAM" id="SSF53098">
    <property type="entry name" value="Ribonuclease H-like"/>
    <property type="match status" value="1"/>
</dbReference>
<comment type="subunit">
    <text evidence="11">Single-chain monomer with multiple functions.</text>
</comment>
<dbReference type="CDD" id="cd08637">
    <property type="entry name" value="DNA_pol_A_pol_I_C"/>
    <property type="match status" value="1"/>
</dbReference>
<dbReference type="Pfam" id="PF22619">
    <property type="entry name" value="DNA_polI_exo1"/>
    <property type="match status" value="1"/>
</dbReference>
<keyword evidence="2 11" id="KW-0808">Transferase</keyword>
<dbReference type="CDD" id="cd09898">
    <property type="entry name" value="H3TH_53EXO"/>
    <property type="match status" value="1"/>
</dbReference>
<dbReference type="Gene3D" id="3.40.50.1010">
    <property type="entry name" value="5'-nuclease"/>
    <property type="match status" value="1"/>
</dbReference>
<keyword evidence="4 11" id="KW-0235">DNA replication</keyword>
<dbReference type="EMBL" id="JAJJPB010000020">
    <property type="protein sequence ID" value="MCC9295948.1"/>
    <property type="molecule type" value="Genomic_DNA"/>
</dbReference>
<feature type="domain" description="5'-3' exonuclease" evidence="12">
    <location>
        <begin position="4"/>
        <end position="263"/>
    </location>
</feature>
<comment type="function">
    <text evidence="11">In addition to polymerase activity, this DNA polymerase exhibits 5'-3' exonuclease activity.</text>
</comment>
<evidence type="ECO:0000256" key="8">
    <source>
        <dbReference type="ARBA" id="ARBA00023204"/>
    </source>
</evidence>
<dbReference type="SMART" id="SM00475">
    <property type="entry name" value="53EXOc"/>
    <property type="match status" value="1"/>
</dbReference>
<dbReference type="InterPro" id="IPR020045">
    <property type="entry name" value="DNA_polI_H3TH"/>
</dbReference>
<keyword evidence="11" id="KW-0378">Hydrolase</keyword>
<keyword evidence="15" id="KW-1185">Reference proteome</keyword>
<evidence type="ECO:0000259" key="13">
    <source>
        <dbReference type="SMART" id="SM00482"/>
    </source>
</evidence>
<dbReference type="Pfam" id="PF02739">
    <property type="entry name" value="5_3_exonuc_N"/>
    <property type="match status" value="1"/>
</dbReference>
<dbReference type="RefSeq" id="WP_179977866.1">
    <property type="nucleotide sequence ID" value="NZ_JAJJPB010000020.1"/>
</dbReference>
<accession>A0ABS8N828</accession>
<evidence type="ECO:0000256" key="6">
    <source>
        <dbReference type="ARBA" id="ARBA00022932"/>
    </source>
</evidence>
<dbReference type="CDD" id="cd09859">
    <property type="entry name" value="PIN_53EXO"/>
    <property type="match status" value="1"/>
</dbReference>
<dbReference type="InterPro" id="IPR002298">
    <property type="entry name" value="DNA_polymerase_A"/>
</dbReference>
<dbReference type="PANTHER" id="PTHR10133:SF27">
    <property type="entry name" value="DNA POLYMERASE NU"/>
    <property type="match status" value="1"/>
</dbReference>
<comment type="caution">
    <text evidence="14">The sequence shown here is derived from an EMBL/GenBank/DDBJ whole genome shotgun (WGS) entry which is preliminary data.</text>
</comment>
<dbReference type="InterPro" id="IPR043502">
    <property type="entry name" value="DNA/RNA_pol_sf"/>
</dbReference>
<dbReference type="SMART" id="SM00279">
    <property type="entry name" value="HhH2"/>
    <property type="match status" value="1"/>
</dbReference>
<dbReference type="SMART" id="SM00482">
    <property type="entry name" value="POLAc"/>
    <property type="match status" value="1"/>
</dbReference>
<evidence type="ECO:0000256" key="9">
    <source>
        <dbReference type="ARBA" id="ARBA00049244"/>
    </source>
</evidence>
<dbReference type="InterPro" id="IPR008918">
    <property type="entry name" value="HhH2"/>
</dbReference>
<sequence>MDNEKLLILDGHSLMNRAFYALPDLTNSEGVHTNAVYGFLNMLLKMKKEIEPNYIVCTFDKSAPTFRHDKYTEYKAGRKKMPPELSQQFPIIQEILNMMSINIFEIDGFEADDLMGTLSVFAEDKGIEVYIITGDRDALQLATDKVKIIITKKGITQKEIYDRSRMVEEYGVTPTQFIDVKGLMGDSSDNIPGVPGVGEKTAFKLIREYKSIENVFENIDNISGKKLRENLKKYMEQAAFSKKLATIVTDVPIEMDLSSIESKKQYDAEGLKKLFERLEFKSLINKIPGSKQREKDEICKTQDYRVKVNHVDDLNKLKNFVHYLSGSKIKDNLLYINFNVVNGKTYSKNFIDKIFINSGEENFEIDVSKLYDENEDDTVELMKVLFENPNLYKISYDVKSPCSILHRMGIKLSKIKFDIKIAAYLIDSSKSNYELLDIIKEYTAVDISEEDKDIFVKETAALEKVYSVLRQKVEEGNMEKLLYEVEQPLIPVLASMEYEGFKVDRNRLLQQEDKFKLKIDKVQNQIYSLAEEEFNINSPKQLGKILFEKLDLPVIKKTKTGYSTNAEVLEKLKGKHPIIENIMYYRQLTKLYSTYIEGLKTVIEEDDKIHSSFNQTVTTTGRLSSTEPNLQNIPIKYEMGREIRKIFVPDNEDCVILSADYSQIELRVLAHIADDKNLISAFINHSDIHTKTASEVFKVPIDEVTPVQRSNAKAVNFGIVYGIGDFSLSKSLNISRKEAKLYIDTYFERYPNVKLYMDNIVKEARENFYVTTIMNRRRFIPEIKSSNKIVRALGERLAMNTPIQGSAADIIKIAMVNVYRRLEKEHLRSKLILQVHDELILNVYKEELERVKNIVKMEMENVLDLKVPLEVDINMGSNWYEAK</sequence>
<dbReference type="Proteomes" id="UP001165422">
    <property type="component" value="Unassembled WGS sequence"/>
</dbReference>
<evidence type="ECO:0000256" key="5">
    <source>
        <dbReference type="ARBA" id="ARBA00022763"/>
    </source>
</evidence>
<keyword evidence="6 11" id="KW-0239">DNA-directed DNA polymerase</keyword>
<dbReference type="InterPro" id="IPR036279">
    <property type="entry name" value="5-3_exonuclease_C_sf"/>
</dbReference>
<evidence type="ECO:0000313" key="15">
    <source>
        <dbReference type="Proteomes" id="UP001165422"/>
    </source>
</evidence>
<dbReference type="InterPro" id="IPR019760">
    <property type="entry name" value="DNA-dir_DNA_pol_A_CS"/>
</dbReference>
<dbReference type="CDD" id="cd06140">
    <property type="entry name" value="DNA_polA_I_Bacillus_like_exo"/>
    <property type="match status" value="1"/>
</dbReference>
<gene>
    <name evidence="11 14" type="primary">polA</name>
    <name evidence="14" type="ORF">LN736_13860</name>
</gene>
<dbReference type="InterPro" id="IPR012337">
    <property type="entry name" value="RNaseH-like_sf"/>
</dbReference>
<evidence type="ECO:0000313" key="14">
    <source>
        <dbReference type="EMBL" id="MCC9295948.1"/>
    </source>
</evidence>
<dbReference type="Gene3D" id="3.30.420.10">
    <property type="entry name" value="Ribonuclease H-like superfamily/Ribonuclease H"/>
    <property type="match status" value="1"/>
</dbReference>
<dbReference type="InterPro" id="IPR036397">
    <property type="entry name" value="RNaseH_sf"/>
</dbReference>
<dbReference type="GO" id="GO:0003887">
    <property type="term" value="F:DNA-directed DNA polymerase activity"/>
    <property type="evidence" value="ECO:0007669"/>
    <property type="project" value="UniProtKB-EC"/>
</dbReference>
<dbReference type="SUPFAM" id="SSF56672">
    <property type="entry name" value="DNA/RNA polymerases"/>
    <property type="match status" value="1"/>
</dbReference>
<dbReference type="InterPro" id="IPR029060">
    <property type="entry name" value="PIN-like_dom_sf"/>
</dbReference>
<evidence type="ECO:0000256" key="10">
    <source>
        <dbReference type="NCBIfam" id="TIGR00593"/>
    </source>
</evidence>
<keyword evidence="11" id="KW-0540">Nuclease</keyword>
<dbReference type="InterPro" id="IPR020046">
    <property type="entry name" value="5-3_exonucl_a-hlix_arch_N"/>
</dbReference>
<reference evidence="14" key="1">
    <citation type="submission" date="2021-11" db="EMBL/GenBank/DDBJ databases">
        <authorList>
            <person name="Qingchun L."/>
            <person name="Dong Z."/>
            <person name="Zongwei Q."/>
            <person name="Jia Z."/>
            <person name="Duotao L."/>
        </authorList>
    </citation>
    <scope>NUCLEOTIDE SEQUENCE</scope>
    <source>
        <strain evidence="14">WLY-B-L2</strain>
    </source>
</reference>
<keyword evidence="8 11" id="KW-0234">DNA repair</keyword>
<evidence type="ECO:0000256" key="1">
    <source>
        <dbReference type="ARBA" id="ARBA00007705"/>
    </source>
</evidence>
<dbReference type="InterPro" id="IPR054690">
    <property type="entry name" value="DNA_polI_exonuclease"/>
</dbReference>
<dbReference type="NCBIfam" id="TIGR00593">
    <property type="entry name" value="pola"/>
    <property type="match status" value="1"/>
</dbReference>
<dbReference type="PROSITE" id="PS00447">
    <property type="entry name" value="DNA_POLYMERASE_A"/>
    <property type="match status" value="1"/>
</dbReference>
<evidence type="ECO:0000259" key="12">
    <source>
        <dbReference type="SMART" id="SM00475"/>
    </source>
</evidence>
<dbReference type="Pfam" id="PF01367">
    <property type="entry name" value="5_3_exonuc"/>
    <property type="match status" value="1"/>
</dbReference>
<organism evidence="14 15">
    <name type="scientific">Clostridium aromativorans</name>
    <dbReference type="NCBI Taxonomy" id="2836848"/>
    <lineage>
        <taxon>Bacteria</taxon>
        <taxon>Bacillati</taxon>
        <taxon>Bacillota</taxon>
        <taxon>Clostridia</taxon>
        <taxon>Eubacteriales</taxon>
        <taxon>Clostridiaceae</taxon>
        <taxon>Clostridium</taxon>
    </lineage>
</organism>
<keyword evidence="5 11" id="KW-0227">DNA damage</keyword>
<dbReference type="InterPro" id="IPR001098">
    <property type="entry name" value="DNA-dir_DNA_pol_A_palm_dom"/>
</dbReference>
<protein>
    <recommendedName>
        <fullName evidence="10 11">DNA polymerase I</fullName>
        <ecNumber evidence="10 11">2.7.7.7</ecNumber>
    </recommendedName>
</protein>
<dbReference type="Gene3D" id="1.20.1060.10">
    <property type="entry name" value="Taq DNA Polymerase, Chain T, domain 4"/>
    <property type="match status" value="1"/>
</dbReference>
<comment type="catalytic activity">
    <reaction evidence="9 11">
        <text>DNA(n) + a 2'-deoxyribonucleoside 5'-triphosphate = DNA(n+1) + diphosphate</text>
        <dbReference type="Rhea" id="RHEA:22508"/>
        <dbReference type="Rhea" id="RHEA-COMP:17339"/>
        <dbReference type="Rhea" id="RHEA-COMP:17340"/>
        <dbReference type="ChEBI" id="CHEBI:33019"/>
        <dbReference type="ChEBI" id="CHEBI:61560"/>
        <dbReference type="ChEBI" id="CHEBI:173112"/>
        <dbReference type="EC" id="2.7.7.7"/>
    </reaction>
</comment>
<dbReference type="PRINTS" id="PR00868">
    <property type="entry name" value="DNAPOLI"/>
</dbReference>
<keyword evidence="7 11" id="KW-0238">DNA-binding</keyword>
<comment type="similarity">
    <text evidence="1 11">Belongs to the DNA polymerase type-A family.</text>
</comment>
<keyword evidence="11" id="KW-0269">Exonuclease</keyword>
<dbReference type="SUPFAM" id="SSF88723">
    <property type="entry name" value="PIN domain-like"/>
    <property type="match status" value="1"/>
</dbReference>
<dbReference type="Pfam" id="PF00476">
    <property type="entry name" value="DNA_pol_A"/>
    <property type="match status" value="1"/>
</dbReference>
<proteinExistence type="inferred from homology"/>
<name>A0ABS8N828_9CLOT</name>
<evidence type="ECO:0000256" key="4">
    <source>
        <dbReference type="ARBA" id="ARBA00022705"/>
    </source>
</evidence>
<dbReference type="PANTHER" id="PTHR10133">
    <property type="entry name" value="DNA POLYMERASE I"/>
    <property type="match status" value="1"/>
</dbReference>
<dbReference type="EC" id="2.7.7.7" evidence="10 11"/>
<keyword evidence="3 11" id="KW-0548">Nucleotidyltransferase</keyword>
<evidence type="ECO:0000256" key="11">
    <source>
        <dbReference type="RuleBase" id="RU004460"/>
    </source>
</evidence>
<dbReference type="NCBIfam" id="NF004397">
    <property type="entry name" value="PRK05755.1"/>
    <property type="match status" value="1"/>
</dbReference>